<dbReference type="EMBL" id="VJWV01000016">
    <property type="protein sequence ID" value="TRW72336.1"/>
    <property type="molecule type" value="Genomic_DNA"/>
</dbReference>
<comment type="caution">
    <text evidence="2">The sequence shown here is derived from an EMBL/GenBank/DDBJ whole genome shotgun (WGS) entry which is preliminary data.</text>
</comment>
<reference evidence="2 3" key="1">
    <citation type="submission" date="2019-07" db="EMBL/GenBank/DDBJ databases">
        <title>Draft genome of 7 Lactococcus lactis strains isolated from an artisanal cheese production.</title>
        <authorList>
            <person name="Biolcati F."/>
            <person name="Bottero M.T."/>
            <person name="Dalmasso A."/>
            <person name="Mcauliffe O."/>
        </authorList>
    </citation>
    <scope>NUCLEOTIDE SEQUENCE [LARGE SCALE GENOMIC DNA]</scope>
    <source>
        <strain evidence="2 3">MRS45.2</strain>
    </source>
</reference>
<feature type="domain" description="N-acetyltransferase" evidence="1">
    <location>
        <begin position="21"/>
        <end position="101"/>
    </location>
</feature>
<protein>
    <recommendedName>
        <fullName evidence="1">N-acetyltransferase domain-containing protein</fullName>
    </recommendedName>
</protein>
<gene>
    <name evidence="2" type="ORF">FNJ53_11940</name>
</gene>
<dbReference type="InterPro" id="IPR016181">
    <property type="entry name" value="Acyl_CoA_acyltransferase"/>
</dbReference>
<dbReference type="AlphaFoldDB" id="A0A552YYR0"/>
<dbReference type="Proteomes" id="UP000317167">
    <property type="component" value="Unassembled WGS sequence"/>
</dbReference>
<organism evidence="2 3">
    <name type="scientific">Lactococcus lactis</name>
    <dbReference type="NCBI Taxonomy" id="1358"/>
    <lineage>
        <taxon>Bacteria</taxon>
        <taxon>Bacillati</taxon>
        <taxon>Bacillota</taxon>
        <taxon>Bacilli</taxon>
        <taxon>Lactobacillales</taxon>
        <taxon>Streptococcaceae</taxon>
        <taxon>Lactococcus</taxon>
    </lineage>
</organism>
<evidence type="ECO:0000313" key="3">
    <source>
        <dbReference type="Proteomes" id="UP000317167"/>
    </source>
</evidence>
<dbReference type="SUPFAM" id="SSF55729">
    <property type="entry name" value="Acyl-CoA N-acyltransferases (Nat)"/>
    <property type="match status" value="1"/>
</dbReference>
<accession>A0A552YYR0</accession>
<dbReference type="PROSITE" id="PS51729">
    <property type="entry name" value="GNAT_YJDJ"/>
    <property type="match status" value="1"/>
</dbReference>
<name>A0A552YYR0_9LACT</name>
<evidence type="ECO:0000313" key="2">
    <source>
        <dbReference type="EMBL" id="TRW72336.1"/>
    </source>
</evidence>
<proteinExistence type="predicted"/>
<sequence length="101" mass="11641">MYQNSRKTQIKINRRNEEILKVKEQNQTLLLLDDTNKVIGNLEFTKTDNALIITRPFIESSLGGNGFAEFLLDRASEIANKENLKLASVCYYGIKYIEKNK</sequence>
<dbReference type="InterPro" id="IPR031165">
    <property type="entry name" value="GNAT_YJDJ"/>
</dbReference>
<evidence type="ECO:0000259" key="1">
    <source>
        <dbReference type="PROSITE" id="PS51729"/>
    </source>
</evidence>
<dbReference type="Gene3D" id="3.40.630.30">
    <property type="match status" value="1"/>
</dbReference>
<dbReference type="Pfam" id="PF14542">
    <property type="entry name" value="Acetyltransf_CG"/>
    <property type="match status" value="1"/>
</dbReference>